<evidence type="ECO:0000313" key="1">
    <source>
        <dbReference type="EMBL" id="GAA4885335.1"/>
    </source>
</evidence>
<keyword evidence="2" id="KW-1185">Reference proteome</keyword>
<sequence>MALALFNRYFAKWGIELFSSSIQCPADYLSRFILPHYIGATHQDSEYESLGLGAIAADSSVWERASSKRLVITRKLFSIWKKQQYDYLVQGRNMGLINGSNEDIWNTISMLCAIERGFSVLSLNPMLSDEIKSISSQSILDRFLCATAQLKPK</sequence>
<comment type="caution">
    <text evidence="1">The sequence shown here is derived from an EMBL/GenBank/DDBJ whole genome shotgun (WGS) entry which is preliminary data.</text>
</comment>
<accession>A0ABP9ES16</accession>
<name>A0ABP9ES16_9GAMM</name>
<reference evidence="2" key="1">
    <citation type="journal article" date="2019" name="Int. J. Syst. Evol. Microbiol.">
        <title>The Global Catalogue of Microorganisms (GCM) 10K type strain sequencing project: providing services to taxonomists for standard genome sequencing and annotation.</title>
        <authorList>
            <consortium name="The Broad Institute Genomics Platform"/>
            <consortium name="The Broad Institute Genome Sequencing Center for Infectious Disease"/>
            <person name="Wu L."/>
            <person name="Ma J."/>
        </authorList>
    </citation>
    <scope>NUCLEOTIDE SEQUENCE [LARGE SCALE GENOMIC DNA]</scope>
    <source>
        <strain evidence="2">JCM 18401</strain>
    </source>
</reference>
<dbReference type="EMBL" id="BAABJZ010000054">
    <property type="protein sequence ID" value="GAA4885335.1"/>
    <property type="molecule type" value="Genomic_DNA"/>
</dbReference>
<gene>
    <name evidence="1" type="ORF">GCM10023333_18560</name>
</gene>
<proteinExistence type="predicted"/>
<evidence type="ECO:0000313" key="2">
    <source>
        <dbReference type="Proteomes" id="UP001499988"/>
    </source>
</evidence>
<protein>
    <submittedName>
        <fullName evidence="1">Uncharacterized protein</fullName>
    </submittedName>
</protein>
<organism evidence="1 2">
    <name type="scientific">Ferrimonas pelagia</name>
    <dbReference type="NCBI Taxonomy" id="1177826"/>
    <lineage>
        <taxon>Bacteria</taxon>
        <taxon>Pseudomonadati</taxon>
        <taxon>Pseudomonadota</taxon>
        <taxon>Gammaproteobacteria</taxon>
        <taxon>Alteromonadales</taxon>
        <taxon>Ferrimonadaceae</taxon>
        <taxon>Ferrimonas</taxon>
    </lineage>
</organism>
<dbReference type="RefSeq" id="WP_345335092.1">
    <property type="nucleotide sequence ID" value="NZ_BAABJZ010000054.1"/>
</dbReference>
<dbReference type="Proteomes" id="UP001499988">
    <property type="component" value="Unassembled WGS sequence"/>
</dbReference>